<dbReference type="SUPFAM" id="SSF54060">
    <property type="entry name" value="His-Me finger endonucleases"/>
    <property type="match status" value="1"/>
</dbReference>
<gene>
    <name evidence="2" type="ORF">LCGC14_1669330</name>
</gene>
<reference evidence="2" key="1">
    <citation type="journal article" date="2015" name="Nature">
        <title>Complex archaea that bridge the gap between prokaryotes and eukaryotes.</title>
        <authorList>
            <person name="Spang A."/>
            <person name="Saw J.H."/>
            <person name="Jorgensen S.L."/>
            <person name="Zaremba-Niedzwiedzka K."/>
            <person name="Martijn J."/>
            <person name="Lind A.E."/>
            <person name="van Eijk R."/>
            <person name="Schleper C."/>
            <person name="Guy L."/>
            <person name="Ettema T.J."/>
        </authorList>
    </citation>
    <scope>NUCLEOTIDE SEQUENCE</scope>
</reference>
<feature type="domain" description="HNH nuclease" evidence="1">
    <location>
        <begin position="47"/>
        <end position="90"/>
    </location>
</feature>
<name>A0A0F9KRU2_9ZZZZ</name>
<organism evidence="2">
    <name type="scientific">marine sediment metagenome</name>
    <dbReference type="NCBI Taxonomy" id="412755"/>
    <lineage>
        <taxon>unclassified sequences</taxon>
        <taxon>metagenomes</taxon>
        <taxon>ecological metagenomes</taxon>
    </lineage>
</organism>
<dbReference type="Gene3D" id="3.90.75.20">
    <property type="match status" value="1"/>
</dbReference>
<dbReference type="GO" id="GO:0003700">
    <property type="term" value="F:DNA-binding transcription factor activity"/>
    <property type="evidence" value="ECO:0007669"/>
    <property type="project" value="InterPro"/>
</dbReference>
<dbReference type="Pfam" id="PF13392">
    <property type="entry name" value="HNH_3"/>
    <property type="match status" value="1"/>
</dbReference>
<dbReference type="InterPro" id="IPR036955">
    <property type="entry name" value="AP2/ERF_dom_sf"/>
</dbReference>
<dbReference type="AlphaFoldDB" id="A0A0F9KRU2"/>
<accession>A0A0F9KRU2</accession>
<evidence type="ECO:0000313" key="2">
    <source>
        <dbReference type="EMBL" id="KKM18075.1"/>
    </source>
</evidence>
<sequence length="165" mass="18658">MEHTLQLETQARFFDKVDRSGTGCQEWQAGKTKGGYGTFQLDGKTQYAHRVMWSCSFGDIPDGLQVLHRCDNPSCVNPAHLFLGTHADNMKDMRDKGRHSKGLPHRLVSGHKTAAKQSRFKGVSWAIANSKWQAYIRINGKTRYLGYFLEEEDAHAAYQNALAQQ</sequence>
<dbReference type="InterPro" id="IPR044925">
    <property type="entry name" value="His-Me_finger_sf"/>
</dbReference>
<dbReference type="InterPro" id="IPR003615">
    <property type="entry name" value="HNH_nuc"/>
</dbReference>
<dbReference type="InterPro" id="IPR016177">
    <property type="entry name" value="DNA-bd_dom_sf"/>
</dbReference>
<dbReference type="SUPFAM" id="SSF54171">
    <property type="entry name" value="DNA-binding domain"/>
    <property type="match status" value="1"/>
</dbReference>
<dbReference type="EMBL" id="LAZR01014304">
    <property type="protein sequence ID" value="KKM18075.1"/>
    <property type="molecule type" value="Genomic_DNA"/>
</dbReference>
<proteinExistence type="predicted"/>
<dbReference type="Gene3D" id="3.30.730.10">
    <property type="entry name" value="AP2/ERF domain"/>
    <property type="match status" value="1"/>
</dbReference>
<comment type="caution">
    <text evidence="2">The sequence shown here is derived from an EMBL/GenBank/DDBJ whole genome shotgun (WGS) entry which is preliminary data.</text>
</comment>
<protein>
    <recommendedName>
        <fullName evidence="1">HNH nuclease domain-containing protein</fullName>
    </recommendedName>
</protein>
<evidence type="ECO:0000259" key="1">
    <source>
        <dbReference type="Pfam" id="PF13392"/>
    </source>
</evidence>
<dbReference type="GO" id="GO:0003677">
    <property type="term" value="F:DNA binding"/>
    <property type="evidence" value="ECO:0007669"/>
    <property type="project" value="InterPro"/>
</dbReference>